<reference evidence="3 4" key="1">
    <citation type="submission" date="2018-04" db="EMBL/GenBank/DDBJ databases">
        <title>Genome sequencing of Gemmobacter.</title>
        <authorList>
            <person name="Yi H."/>
            <person name="Baek M.-G."/>
        </authorList>
    </citation>
    <scope>NUCLEOTIDE SEQUENCE [LARGE SCALE GENOMIC DNA]</scope>
    <source>
        <strain evidence="3 4">HYN0069</strain>
    </source>
</reference>
<keyword evidence="1" id="KW-0732">Signal</keyword>
<dbReference type="InterPro" id="IPR007314">
    <property type="entry name" value="Cofac_haem-bd_dom"/>
</dbReference>
<gene>
    <name evidence="3" type="ORF">HYN69_15705</name>
</gene>
<accession>A0A2S0UPN0</accession>
<dbReference type="AlphaFoldDB" id="A0A2S0UPN0"/>
<evidence type="ECO:0000256" key="1">
    <source>
        <dbReference type="SAM" id="SignalP"/>
    </source>
</evidence>
<evidence type="ECO:0000313" key="3">
    <source>
        <dbReference type="EMBL" id="AWB49757.1"/>
    </source>
</evidence>
<feature type="chain" id="PRO_5015423113" description="Haem-binding uptake Tiki superfamily ChaN domain-containing protein" evidence="1">
    <location>
        <begin position="18"/>
        <end position="265"/>
    </location>
</feature>
<feature type="signal peptide" evidence="1">
    <location>
        <begin position="1"/>
        <end position="17"/>
    </location>
</feature>
<dbReference type="Pfam" id="PF04187">
    <property type="entry name" value="Cofac_haem_bdg"/>
    <property type="match status" value="1"/>
</dbReference>
<evidence type="ECO:0000313" key="4">
    <source>
        <dbReference type="Proteomes" id="UP000244496"/>
    </source>
</evidence>
<sequence>MIRAALFMALLAGPAMAREIVAGDLDSLPQVDVTVLGEVHDNPVHHANQARAVAAIEPAALVFEMLLPEQAKRVPADRSDAAAMDRALGWTARGWPDFALYQPIFAAAPRARVYGADVPDADVRRAATEGAASVLDGFGLADALPADVQDARETELWAAHCFAMPKAAMGGMVQVQRLRDASLARAAIRALRETGGPVVVIAGAEHARSDIGVPALVHLEVPAVTVLSVGQVEGGSSRQPFDLWIVTEGVKGRGDPCEGFGSTTG</sequence>
<keyword evidence="4" id="KW-1185">Reference proteome</keyword>
<dbReference type="Gene3D" id="3.40.50.11550">
    <property type="match status" value="1"/>
</dbReference>
<dbReference type="CDD" id="cd14727">
    <property type="entry name" value="ChanN-like"/>
    <property type="match status" value="1"/>
</dbReference>
<dbReference type="EMBL" id="CP028918">
    <property type="protein sequence ID" value="AWB49757.1"/>
    <property type="molecule type" value="Genomic_DNA"/>
</dbReference>
<protein>
    <recommendedName>
        <fullName evidence="2">Haem-binding uptake Tiki superfamily ChaN domain-containing protein</fullName>
    </recommendedName>
</protein>
<feature type="domain" description="Haem-binding uptake Tiki superfamily ChaN" evidence="2">
    <location>
        <begin position="26"/>
        <end position="216"/>
    </location>
</feature>
<dbReference type="SUPFAM" id="SSF159501">
    <property type="entry name" value="EreA/ChaN-like"/>
    <property type="match status" value="1"/>
</dbReference>
<name>A0A2S0UPN0_9RHOB</name>
<dbReference type="OrthoDB" id="9795827at2"/>
<proteinExistence type="predicted"/>
<dbReference type="Proteomes" id="UP000244496">
    <property type="component" value="Chromosome"/>
</dbReference>
<evidence type="ECO:0000259" key="2">
    <source>
        <dbReference type="Pfam" id="PF04187"/>
    </source>
</evidence>
<dbReference type="KEGG" id="geh:HYN69_15705"/>
<organism evidence="3 4">
    <name type="scientific">Paragemmobacter aquarius</name>
    <dbReference type="NCBI Taxonomy" id="2169400"/>
    <lineage>
        <taxon>Bacteria</taxon>
        <taxon>Pseudomonadati</taxon>
        <taxon>Pseudomonadota</taxon>
        <taxon>Alphaproteobacteria</taxon>
        <taxon>Rhodobacterales</taxon>
        <taxon>Paracoccaceae</taxon>
        <taxon>Paragemmobacter</taxon>
    </lineage>
</organism>